<dbReference type="Gene3D" id="2.60.120.290">
    <property type="entry name" value="Spermadhesin, CUB domain"/>
    <property type="match status" value="1"/>
</dbReference>
<dbReference type="InterPro" id="IPR056177">
    <property type="entry name" value="CRF-BP_N"/>
</dbReference>
<feature type="domain" description="Corticotropin-releasing factor binding protein C-terminal" evidence="11">
    <location>
        <begin position="298"/>
        <end position="378"/>
    </location>
</feature>
<dbReference type="GeneID" id="114331506"/>
<evidence type="ECO:0000313" key="13">
    <source>
        <dbReference type="Proteomes" id="UP001652700"/>
    </source>
</evidence>
<evidence type="ECO:0000256" key="9">
    <source>
        <dbReference type="ARBA" id="ARBA00033162"/>
    </source>
</evidence>
<reference evidence="12" key="1">
    <citation type="submission" date="2025-05" db="UniProtKB">
        <authorList>
            <consortium name="EnsemblMetazoa"/>
        </authorList>
    </citation>
    <scope>IDENTIFICATION</scope>
</reference>
<comment type="similarity">
    <text evidence="2">Belongs to the CRF-binding protein family.</text>
</comment>
<keyword evidence="5" id="KW-0732">Signal</keyword>
<evidence type="ECO:0000256" key="8">
    <source>
        <dbReference type="ARBA" id="ARBA00024997"/>
    </source>
</evidence>
<dbReference type="EnsemblMetazoa" id="XM_050648639.1">
    <property type="protein sequence ID" value="XP_050504596.1"/>
    <property type="gene ID" value="LOC114331506"/>
</dbReference>
<dbReference type="PANTHER" id="PTHR10278">
    <property type="entry name" value="CORTICOTROPIN-RELEASING FACTOR-BINDING PROTEIN"/>
    <property type="match status" value="1"/>
</dbReference>
<proteinExistence type="inferred from homology"/>
<dbReference type="Pfam" id="PF05428">
    <property type="entry name" value="CRF-BP_N"/>
    <property type="match status" value="1"/>
</dbReference>
<evidence type="ECO:0000256" key="1">
    <source>
        <dbReference type="ARBA" id="ARBA00004613"/>
    </source>
</evidence>
<feature type="domain" description="Corticotropin-releasing factor binding protein N-terminal" evidence="10">
    <location>
        <begin position="83"/>
        <end position="201"/>
    </location>
</feature>
<dbReference type="InterPro" id="IPR056178">
    <property type="entry name" value="CRF-BP_C"/>
</dbReference>
<keyword evidence="7" id="KW-0325">Glycoprotein</keyword>
<dbReference type="PANTHER" id="PTHR10278:SF0">
    <property type="entry name" value="CORTICOTROPIN-RELEASING FACTOR-BINDING PROTEIN"/>
    <property type="match status" value="1"/>
</dbReference>
<comment type="function">
    <text evidence="8">Binds CRF and inactivates it. May prevent inappropriate pituitary-adrenal stimulation in pregnancy.</text>
</comment>
<evidence type="ECO:0000259" key="10">
    <source>
        <dbReference type="Pfam" id="PF05428"/>
    </source>
</evidence>
<comment type="subcellular location">
    <subcellularLocation>
        <location evidence="1">Secreted</location>
    </subcellularLocation>
</comment>
<evidence type="ECO:0000256" key="3">
    <source>
        <dbReference type="ARBA" id="ARBA00015713"/>
    </source>
</evidence>
<evidence type="ECO:0000256" key="5">
    <source>
        <dbReference type="ARBA" id="ARBA00022729"/>
    </source>
</evidence>
<accession>A0ABM5K329</accession>
<organism evidence="12 13">
    <name type="scientific">Diabrotica virgifera virgifera</name>
    <name type="common">western corn rootworm</name>
    <dbReference type="NCBI Taxonomy" id="50390"/>
    <lineage>
        <taxon>Eukaryota</taxon>
        <taxon>Metazoa</taxon>
        <taxon>Ecdysozoa</taxon>
        <taxon>Arthropoda</taxon>
        <taxon>Hexapoda</taxon>
        <taxon>Insecta</taxon>
        <taxon>Pterygota</taxon>
        <taxon>Neoptera</taxon>
        <taxon>Endopterygota</taxon>
        <taxon>Coleoptera</taxon>
        <taxon>Polyphaga</taxon>
        <taxon>Cucujiformia</taxon>
        <taxon>Chrysomeloidea</taxon>
        <taxon>Chrysomelidae</taxon>
        <taxon>Galerucinae</taxon>
        <taxon>Diabroticina</taxon>
        <taxon>Diabroticites</taxon>
        <taxon>Diabrotica</taxon>
    </lineage>
</organism>
<dbReference type="RefSeq" id="XP_050504596.1">
    <property type="nucleotide sequence ID" value="XM_050648639.1"/>
</dbReference>
<dbReference type="Pfam" id="PF23541">
    <property type="entry name" value="CRF-BP_C"/>
    <property type="match status" value="1"/>
</dbReference>
<evidence type="ECO:0000256" key="2">
    <source>
        <dbReference type="ARBA" id="ARBA00008313"/>
    </source>
</evidence>
<dbReference type="InterPro" id="IPR035914">
    <property type="entry name" value="Sperma_CUB_dom_sf"/>
</dbReference>
<protein>
    <recommendedName>
        <fullName evidence="3">Corticotropin-releasing factor-binding protein</fullName>
    </recommendedName>
    <alternativeName>
        <fullName evidence="9">Corticotropin-releasing hormone-binding protein</fullName>
    </alternativeName>
</protein>
<evidence type="ECO:0000256" key="6">
    <source>
        <dbReference type="ARBA" id="ARBA00023157"/>
    </source>
</evidence>
<dbReference type="InterPro" id="IPR008435">
    <property type="entry name" value="CRF-bd"/>
</dbReference>
<evidence type="ECO:0000256" key="7">
    <source>
        <dbReference type="ARBA" id="ARBA00023180"/>
    </source>
</evidence>
<dbReference type="SUPFAM" id="SSF49854">
    <property type="entry name" value="Spermadhesin, CUB domain"/>
    <property type="match status" value="1"/>
</dbReference>
<keyword evidence="4" id="KW-0964">Secreted</keyword>
<evidence type="ECO:0000256" key="4">
    <source>
        <dbReference type="ARBA" id="ARBA00022525"/>
    </source>
</evidence>
<keyword evidence="13" id="KW-1185">Reference proteome</keyword>
<sequence length="394" mass="43865">MSYLAGVLVATFLVVMGLFEVRVVLGFPGSTKEVKIMAPIDVKQGGIGRPGQGFMNLRGILPTSNDFTKPIRTKRTIEEHHVTDCIHMTSEEGEFYHKALSVDGQACGIYIYAEPNQNIEIRFNYLDVPCENGGLVSVVDGWELKGEFFPSSRDHQKPLRARFNEFCGERKIKKVFTSSQNVALIQYRMPARGTSFSFTVRFVKNPTPCNVFFQADDHETIYTLHNYGRRTNCSLSTLFPASVSIEALNVGVTPVLDRGIQQETGTIHKVSNKLLNGVLKLKMEKTIGLSTISTPNKQQKNWRQCQKRGLEDYVEVGGSLGLDNKHLQVADSFCGLNSTPGRYAETIACDTTTVRLVSSGAFDNSVTIKMRQLTDNDIDGHLSVVCFTDDMLQE</sequence>
<evidence type="ECO:0000313" key="12">
    <source>
        <dbReference type="EnsemblMetazoa" id="XP_050504596.1"/>
    </source>
</evidence>
<keyword evidence="6" id="KW-1015">Disulfide bond</keyword>
<evidence type="ECO:0000259" key="11">
    <source>
        <dbReference type="Pfam" id="PF23541"/>
    </source>
</evidence>
<dbReference type="Proteomes" id="UP001652700">
    <property type="component" value="Unplaced"/>
</dbReference>
<name>A0ABM5K329_DIAVI</name>